<protein>
    <submittedName>
        <fullName evidence="3">Cobalamin biosynthesis protein</fullName>
    </submittedName>
</protein>
<dbReference type="EMBL" id="JBHSXS010000049">
    <property type="protein sequence ID" value="MFC6886190.1"/>
    <property type="molecule type" value="Genomic_DNA"/>
</dbReference>
<dbReference type="RefSeq" id="WP_160823015.1">
    <property type="nucleotide sequence ID" value="NZ_JBHSXE010000001.1"/>
</dbReference>
<proteinExistence type="predicted"/>
<dbReference type="InterPro" id="IPR036518">
    <property type="entry name" value="CobE/GbiG_C_sf"/>
</dbReference>
<feature type="region of interest" description="Disordered" evidence="1">
    <location>
        <begin position="149"/>
        <end position="183"/>
    </location>
</feature>
<evidence type="ECO:0000313" key="3">
    <source>
        <dbReference type="EMBL" id="MFC6886190.1"/>
    </source>
</evidence>
<comment type="caution">
    <text evidence="3">The sequence shown here is derived from an EMBL/GenBank/DDBJ whole genome shotgun (WGS) entry which is preliminary data.</text>
</comment>
<evidence type="ECO:0000256" key="1">
    <source>
        <dbReference type="SAM" id="MobiDB-lite"/>
    </source>
</evidence>
<dbReference type="Gene3D" id="3.30.420.180">
    <property type="entry name" value="CobE/GbiG C-terminal domain"/>
    <property type="match status" value="1"/>
</dbReference>
<keyword evidence="4" id="KW-1185">Reference proteome</keyword>
<sequence length="183" mass="18212">MNATRTASAGTTPEIAEFVVGVGASSGADAAEIGALIDGTLAAHGIAPAAVHAVATAAGRGGEEAIRTAARERGWRVVAYPVHELARVNVPNPSALVRARTGTPSVAEAAAVLAARTPGRPGELVAGKRASARATAAVARARMLPEAAIRPAPWPAPESGANPASTPDTATPAQNESPVQEAQ</sequence>
<feature type="domain" description="CobE/GbiG C-terminal" evidence="2">
    <location>
        <begin position="19"/>
        <end position="139"/>
    </location>
</feature>
<feature type="compositionally biased region" description="Polar residues" evidence="1">
    <location>
        <begin position="162"/>
        <end position="183"/>
    </location>
</feature>
<dbReference type="Pfam" id="PF01890">
    <property type="entry name" value="CbiG_C"/>
    <property type="match status" value="1"/>
</dbReference>
<dbReference type="InterPro" id="IPR002750">
    <property type="entry name" value="CobE/GbiG_C"/>
</dbReference>
<name>A0ABW2D0V7_9ACTN</name>
<dbReference type="PANTHER" id="PTHR37477:SF1">
    <property type="entry name" value="COBALT-PRECORRIN-5A HYDROLASE"/>
    <property type="match status" value="1"/>
</dbReference>
<dbReference type="InterPro" id="IPR052553">
    <property type="entry name" value="CbiG_hydrolase"/>
</dbReference>
<gene>
    <name evidence="3" type="ORF">ACFQKB_40975</name>
</gene>
<evidence type="ECO:0000313" key="4">
    <source>
        <dbReference type="Proteomes" id="UP001596380"/>
    </source>
</evidence>
<accession>A0ABW2D0V7</accession>
<organism evidence="3 4">
    <name type="scientific">Actinomadura yumaensis</name>
    <dbReference type="NCBI Taxonomy" id="111807"/>
    <lineage>
        <taxon>Bacteria</taxon>
        <taxon>Bacillati</taxon>
        <taxon>Actinomycetota</taxon>
        <taxon>Actinomycetes</taxon>
        <taxon>Streptosporangiales</taxon>
        <taxon>Thermomonosporaceae</taxon>
        <taxon>Actinomadura</taxon>
    </lineage>
</organism>
<dbReference type="PANTHER" id="PTHR37477">
    <property type="entry name" value="COBALT-PRECORRIN-5A HYDROLASE"/>
    <property type="match status" value="1"/>
</dbReference>
<evidence type="ECO:0000259" key="2">
    <source>
        <dbReference type="Pfam" id="PF01890"/>
    </source>
</evidence>
<dbReference type="Proteomes" id="UP001596380">
    <property type="component" value="Unassembled WGS sequence"/>
</dbReference>
<reference evidence="4" key="1">
    <citation type="journal article" date="2019" name="Int. J. Syst. Evol. Microbiol.">
        <title>The Global Catalogue of Microorganisms (GCM) 10K type strain sequencing project: providing services to taxonomists for standard genome sequencing and annotation.</title>
        <authorList>
            <consortium name="The Broad Institute Genomics Platform"/>
            <consortium name="The Broad Institute Genome Sequencing Center for Infectious Disease"/>
            <person name="Wu L."/>
            <person name="Ma J."/>
        </authorList>
    </citation>
    <scope>NUCLEOTIDE SEQUENCE [LARGE SCALE GENOMIC DNA]</scope>
    <source>
        <strain evidence="4">JCM 3369</strain>
    </source>
</reference>
<dbReference type="SUPFAM" id="SSF159664">
    <property type="entry name" value="CobE/GbiG C-terminal domain-like"/>
    <property type="match status" value="1"/>
</dbReference>